<dbReference type="PANTHER" id="PTHR10342:SF274">
    <property type="entry name" value="ARYLSULFATASE B"/>
    <property type="match status" value="1"/>
</dbReference>
<keyword evidence="2" id="KW-0106">Calcium</keyword>
<protein>
    <recommendedName>
        <fullName evidence="7">Arylsulfatase</fullName>
    </recommendedName>
</protein>
<evidence type="ECO:0000313" key="6">
    <source>
        <dbReference type="Proteomes" id="UP001163046"/>
    </source>
</evidence>
<evidence type="ECO:0000256" key="4">
    <source>
        <dbReference type="SAM" id="MobiDB-lite"/>
    </source>
</evidence>
<accession>A0A9X0CGQ2</accession>
<dbReference type="GO" id="GO:0008484">
    <property type="term" value="F:sulfuric ester hydrolase activity"/>
    <property type="evidence" value="ECO:0007669"/>
    <property type="project" value="InterPro"/>
</dbReference>
<evidence type="ECO:0000256" key="2">
    <source>
        <dbReference type="ARBA" id="ARBA00022837"/>
    </source>
</evidence>
<dbReference type="InterPro" id="IPR017850">
    <property type="entry name" value="Alkaline_phosphatase_core_sf"/>
</dbReference>
<dbReference type="EMBL" id="MU827784">
    <property type="protein sequence ID" value="KAJ7334385.1"/>
    <property type="molecule type" value="Genomic_DNA"/>
</dbReference>
<evidence type="ECO:0000313" key="5">
    <source>
        <dbReference type="EMBL" id="KAJ7334385.1"/>
    </source>
</evidence>
<proteinExistence type="predicted"/>
<feature type="region of interest" description="Disordered" evidence="4">
    <location>
        <begin position="51"/>
        <end position="77"/>
    </location>
</feature>
<gene>
    <name evidence="5" type="ORF">OS493_014696</name>
</gene>
<dbReference type="Gene3D" id="3.30.1120.10">
    <property type="match status" value="1"/>
</dbReference>
<evidence type="ECO:0008006" key="7">
    <source>
        <dbReference type="Google" id="ProtNLM"/>
    </source>
</evidence>
<dbReference type="PANTHER" id="PTHR10342">
    <property type="entry name" value="ARYLSULFATASE"/>
    <property type="match status" value="1"/>
</dbReference>
<evidence type="ECO:0000256" key="1">
    <source>
        <dbReference type="ARBA" id="ARBA00022723"/>
    </source>
</evidence>
<organism evidence="5 6">
    <name type="scientific">Desmophyllum pertusum</name>
    <dbReference type="NCBI Taxonomy" id="174260"/>
    <lineage>
        <taxon>Eukaryota</taxon>
        <taxon>Metazoa</taxon>
        <taxon>Cnidaria</taxon>
        <taxon>Anthozoa</taxon>
        <taxon>Hexacorallia</taxon>
        <taxon>Scleractinia</taxon>
        <taxon>Caryophylliina</taxon>
        <taxon>Caryophylliidae</taxon>
        <taxon>Desmophyllum</taxon>
    </lineage>
</organism>
<dbReference type="Proteomes" id="UP001163046">
    <property type="component" value="Unassembled WGS sequence"/>
</dbReference>
<keyword evidence="3" id="KW-0325">Glycoprotein</keyword>
<sequence>MADKGSKHQRIEVALYNLTADPNERNDLSSKYPDVVGKLKERMAYYVKSTVTPLNQPPDPQARKAAEKNGCWGPWQD</sequence>
<dbReference type="SUPFAM" id="SSF53649">
    <property type="entry name" value="Alkaline phosphatase-like"/>
    <property type="match status" value="1"/>
</dbReference>
<dbReference type="AlphaFoldDB" id="A0A9X0CGQ2"/>
<dbReference type="OrthoDB" id="103349at2759"/>
<reference evidence="5" key="1">
    <citation type="submission" date="2023-01" db="EMBL/GenBank/DDBJ databases">
        <title>Genome assembly of the deep-sea coral Lophelia pertusa.</title>
        <authorList>
            <person name="Herrera S."/>
            <person name="Cordes E."/>
        </authorList>
    </citation>
    <scope>NUCLEOTIDE SEQUENCE</scope>
    <source>
        <strain evidence="5">USNM1676648</strain>
        <tissue evidence="5">Polyp</tissue>
    </source>
</reference>
<name>A0A9X0CGQ2_9CNID</name>
<evidence type="ECO:0000256" key="3">
    <source>
        <dbReference type="ARBA" id="ARBA00023180"/>
    </source>
</evidence>
<dbReference type="InterPro" id="IPR047115">
    <property type="entry name" value="ARSB"/>
</dbReference>
<comment type="caution">
    <text evidence="5">The sequence shown here is derived from an EMBL/GenBank/DDBJ whole genome shotgun (WGS) entry which is preliminary data.</text>
</comment>
<dbReference type="GO" id="GO:0046872">
    <property type="term" value="F:metal ion binding"/>
    <property type="evidence" value="ECO:0007669"/>
    <property type="project" value="UniProtKB-KW"/>
</dbReference>
<keyword evidence="6" id="KW-1185">Reference proteome</keyword>
<keyword evidence="1" id="KW-0479">Metal-binding</keyword>